<comment type="caution">
    <text evidence="1">The sequence shown here is derived from an EMBL/GenBank/DDBJ whole genome shotgun (WGS) entry which is preliminary data.</text>
</comment>
<evidence type="ECO:0000313" key="1">
    <source>
        <dbReference type="EMBL" id="KAK0631172.1"/>
    </source>
</evidence>
<gene>
    <name evidence="1" type="ORF">B0T17DRAFT_638030</name>
</gene>
<dbReference type="EMBL" id="JAULSR010000002">
    <property type="protein sequence ID" value="KAK0631172.1"/>
    <property type="molecule type" value="Genomic_DNA"/>
</dbReference>
<dbReference type="Proteomes" id="UP001174934">
    <property type="component" value="Unassembled WGS sequence"/>
</dbReference>
<organism evidence="1 2">
    <name type="scientific">Bombardia bombarda</name>
    <dbReference type="NCBI Taxonomy" id="252184"/>
    <lineage>
        <taxon>Eukaryota</taxon>
        <taxon>Fungi</taxon>
        <taxon>Dikarya</taxon>
        <taxon>Ascomycota</taxon>
        <taxon>Pezizomycotina</taxon>
        <taxon>Sordariomycetes</taxon>
        <taxon>Sordariomycetidae</taxon>
        <taxon>Sordariales</taxon>
        <taxon>Lasiosphaeriaceae</taxon>
        <taxon>Bombardia</taxon>
    </lineage>
</organism>
<accession>A0AA39XC26</accession>
<name>A0AA39XC26_9PEZI</name>
<evidence type="ECO:0000313" key="2">
    <source>
        <dbReference type="Proteomes" id="UP001174934"/>
    </source>
</evidence>
<reference evidence="1" key="1">
    <citation type="submission" date="2023-06" db="EMBL/GenBank/DDBJ databases">
        <title>Genome-scale phylogeny and comparative genomics of the fungal order Sordariales.</title>
        <authorList>
            <consortium name="Lawrence Berkeley National Laboratory"/>
            <person name="Hensen N."/>
            <person name="Bonometti L."/>
            <person name="Westerberg I."/>
            <person name="Brannstrom I.O."/>
            <person name="Guillou S."/>
            <person name="Cros-Aarteil S."/>
            <person name="Calhoun S."/>
            <person name="Haridas S."/>
            <person name="Kuo A."/>
            <person name="Mondo S."/>
            <person name="Pangilinan J."/>
            <person name="Riley R."/>
            <person name="LaButti K."/>
            <person name="Andreopoulos B."/>
            <person name="Lipzen A."/>
            <person name="Chen C."/>
            <person name="Yanf M."/>
            <person name="Daum C."/>
            <person name="Ng V."/>
            <person name="Clum A."/>
            <person name="Steindorff A."/>
            <person name="Ohm R."/>
            <person name="Martin F."/>
            <person name="Silar P."/>
            <person name="Natvig D."/>
            <person name="Lalanne C."/>
            <person name="Gautier V."/>
            <person name="Ament-velasquez S.L."/>
            <person name="Kruys A."/>
            <person name="Hutchinson M.I."/>
            <person name="Powell A.J."/>
            <person name="Barry K."/>
            <person name="Miller A.N."/>
            <person name="Grigoriev I.V."/>
            <person name="Debuchy R."/>
            <person name="Gladieux P."/>
            <person name="Thoren M.H."/>
            <person name="Johannesson H."/>
        </authorList>
    </citation>
    <scope>NUCLEOTIDE SEQUENCE</scope>
    <source>
        <strain evidence="1">SMH3391-2</strain>
    </source>
</reference>
<sequence>MSWQPKSSCTILRIFLPPSSRSSACVAWYPTVPRVFTWTCKRCNTMSLRGRLMSQRCSAAGTYEPIVSPTPPKQIWRASALGTPSSRPLLLVASEARAGGRMSTSVLPVGQRMRFLLSNLDKIPQGLLLVPGPRMQQKGWGWAVTRFGSPGLKNSVTAPINDASLSDADQFKTTPEEDAVDSCYCLVYYDSQQSATRAGGAMAAAIVSVPRNMLRQLKDLDVKVFCTWKGLCQARALNVDLLPGDKSQSDTLGQLKPEASWENDVVWMIPKRRWIIQ</sequence>
<proteinExistence type="predicted"/>
<protein>
    <submittedName>
        <fullName evidence="1">Uncharacterized protein</fullName>
    </submittedName>
</protein>
<dbReference type="AlphaFoldDB" id="A0AA39XC26"/>
<keyword evidence="2" id="KW-1185">Reference proteome</keyword>